<evidence type="ECO:0000313" key="5">
    <source>
        <dbReference type="Proteomes" id="UP000233556"/>
    </source>
</evidence>
<name>A0A2I0UI53_LIMLA</name>
<proteinExistence type="predicted"/>
<dbReference type="PANTHER" id="PTHR33862:SF3">
    <property type="entry name" value="OROFACIAL CLEFT 1 CANDIDATE GENE 1 PROTEIN"/>
    <property type="match status" value="1"/>
</dbReference>
<feature type="transmembrane region" description="Helical" evidence="2">
    <location>
        <begin position="565"/>
        <end position="587"/>
    </location>
</feature>
<keyword evidence="3" id="KW-0732">Signal</keyword>
<reference evidence="5" key="2">
    <citation type="submission" date="2017-12" db="EMBL/GenBank/DDBJ databases">
        <title>Genome sequence of the Bar-tailed Godwit (Limosa lapponica baueri).</title>
        <authorList>
            <person name="Lima N.C.B."/>
            <person name="Parody-Merino A.M."/>
            <person name="Battley P.F."/>
            <person name="Fidler A.E."/>
            <person name="Prosdocimi F."/>
        </authorList>
    </citation>
    <scope>NUCLEOTIDE SEQUENCE [LARGE SCALE GENOMIC DNA]</scope>
</reference>
<gene>
    <name evidence="4" type="ORF">llap_3985</name>
</gene>
<sequence length="895" mass="100330">MADWLLLLVGVMNVTAGSPVPARPCLCGAATEEQPALSLGTFPGGYSPHWTLGSGTRVGRQLLKAEQNECEEEMVASFGNLACVDTGLNGAAGPCGKVDCSKTPQLIEIHLKCLRGVKDKVPKGHYTLKVSVLSRLGGGLLEWPKLKEQPQARTTLPVSHGGNFYNTEIYFGQSIQTILPPRKAVKPGMVLLFELFLLRGTCTWIDREVGWGAFPLCDNNFNPLEGKYKCPFLRGHYDSKVDRFKKIENFISQDLDHWLCNLYFQIIKLPQDSDKQNKHDMQLHLPPELLMYSGFAEKNGVLENVEQSGPQGQPLTSPKDPDTHKGSIPTVVKEVEKQFNAVKGGEACVSEEAERKREELKMLPAGKTHVSENYVAQPLGLILNSDTTRMIRGRFTTGQGPDGTKRMIFTKIAMAMQMSTAACFSKRKTKKDITSCRPAAEVKPFRRVVERFHFVVYAAFSELGPARWRSRDFWLLVLLVVLLWFVRLYLHYLSQWLFLQTISVPVTKFQLFPHTVELCYQNSLLLTSEELVMVVVGPLTLNAGLLLMVLIRWGCQQLFDSFPSFLSKFIMALGLWTVLDPLAVFIVDSVLGRLGNSVEKPIADAAKLYWVFLRAEESGIPGALITVMLYTILFIISSTVLYLYFLRLHSEGWLLDVFQRIHGEEGTFFVPLDLEISNQELSYIMKRAEQWRGVNGERRMTLPSGKFMLSGDFEEGSMSDAPPNHSASILSTCAYSGPSHINVILKCDDRSGGFVDSNYPADMYALRVGGKAEAPDAVTGPIWVAVSDYIWKDHASKPGVSSCDLQRQDESLDSAATWRGSTTVRISVYTVHLSGFQELYRRFLRLPDGAIVEETVLKESKHNSLPWELVIHQSEDNRVLELAKENKRRHVAYMK</sequence>
<dbReference type="EMBL" id="KZ505746">
    <property type="protein sequence ID" value="PKU45721.1"/>
    <property type="molecule type" value="Genomic_DNA"/>
</dbReference>
<feature type="region of interest" description="Disordered" evidence="1">
    <location>
        <begin position="305"/>
        <end position="327"/>
    </location>
</feature>
<keyword evidence="2" id="KW-0812">Transmembrane</keyword>
<evidence type="ECO:0000313" key="4">
    <source>
        <dbReference type="EMBL" id="PKU45721.1"/>
    </source>
</evidence>
<protein>
    <recommendedName>
        <fullName evidence="6">Orofacial cleft 1 candidate gene 1 protein</fullName>
    </recommendedName>
</protein>
<keyword evidence="2" id="KW-0472">Membrane</keyword>
<organism evidence="4 5">
    <name type="scientific">Limosa lapponica baueri</name>
    <dbReference type="NCBI Taxonomy" id="1758121"/>
    <lineage>
        <taxon>Eukaryota</taxon>
        <taxon>Metazoa</taxon>
        <taxon>Chordata</taxon>
        <taxon>Craniata</taxon>
        <taxon>Vertebrata</taxon>
        <taxon>Euteleostomi</taxon>
        <taxon>Archelosauria</taxon>
        <taxon>Archosauria</taxon>
        <taxon>Dinosauria</taxon>
        <taxon>Saurischia</taxon>
        <taxon>Theropoda</taxon>
        <taxon>Coelurosauria</taxon>
        <taxon>Aves</taxon>
        <taxon>Neognathae</taxon>
        <taxon>Neoaves</taxon>
        <taxon>Charadriiformes</taxon>
        <taxon>Scolopacidae</taxon>
        <taxon>Limosa</taxon>
    </lineage>
</organism>
<evidence type="ECO:0000256" key="3">
    <source>
        <dbReference type="SAM" id="SignalP"/>
    </source>
</evidence>
<accession>A0A2I0UI53</accession>
<evidence type="ECO:0000256" key="2">
    <source>
        <dbReference type="SAM" id="Phobius"/>
    </source>
</evidence>
<dbReference type="AlphaFoldDB" id="A0A2I0UI53"/>
<dbReference type="InterPro" id="IPR031390">
    <property type="entry name" value="OFCC1"/>
</dbReference>
<evidence type="ECO:0000256" key="1">
    <source>
        <dbReference type="SAM" id="MobiDB-lite"/>
    </source>
</evidence>
<feature type="transmembrane region" description="Helical" evidence="2">
    <location>
        <begin position="473"/>
        <end position="490"/>
    </location>
</feature>
<keyword evidence="2" id="KW-1133">Transmembrane helix</keyword>
<evidence type="ECO:0008006" key="6">
    <source>
        <dbReference type="Google" id="ProtNLM"/>
    </source>
</evidence>
<feature type="signal peptide" evidence="3">
    <location>
        <begin position="1"/>
        <end position="17"/>
    </location>
</feature>
<dbReference type="PANTHER" id="PTHR33862">
    <property type="entry name" value="OROFACIAL CLEFT 1 CANDIDATE GENE 1 PROTEIN"/>
    <property type="match status" value="1"/>
</dbReference>
<dbReference type="OrthoDB" id="347244at2759"/>
<feature type="compositionally biased region" description="Polar residues" evidence="1">
    <location>
        <begin position="305"/>
        <end position="316"/>
    </location>
</feature>
<feature type="chain" id="PRO_5014172247" description="Orofacial cleft 1 candidate gene 1 protein" evidence="3">
    <location>
        <begin position="18"/>
        <end position="895"/>
    </location>
</feature>
<reference evidence="5" key="1">
    <citation type="submission" date="2017-11" db="EMBL/GenBank/DDBJ databases">
        <authorList>
            <person name="Lima N.C."/>
            <person name="Parody-Merino A.M."/>
            <person name="Battley P.F."/>
            <person name="Fidler A.E."/>
            <person name="Prosdocimi F."/>
        </authorList>
    </citation>
    <scope>NUCLEOTIDE SEQUENCE [LARGE SCALE GENOMIC DNA]</scope>
</reference>
<feature type="transmembrane region" description="Helical" evidence="2">
    <location>
        <begin position="531"/>
        <end position="553"/>
    </location>
</feature>
<feature type="transmembrane region" description="Helical" evidence="2">
    <location>
        <begin position="620"/>
        <end position="645"/>
    </location>
</feature>
<dbReference type="Proteomes" id="UP000233556">
    <property type="component" value="Unassembled WGS sequence"/>
</dbReference>
<keyword evidence="5" id="KW-1185">Reference proteome</keyword>